<keyword evidence="1" id="KW-0812">Transmembrane</keyword>
<feature type="transmembrane region" description="Helical" evidence="1">
    <location>
        <begin position="12"/>
        <end position="34"/>
    </location>
</feature>
<gene>
    <name evidence="2" type="ORF">BHC49_12700</name>
</gene>
<protein>
    <submittedName>
        <fullName evidence="2">Uncharacterized protein</fullName>
    </submittedName>
</protein>
<comment type="caution">
    <text evidence="2">The sequence shown here is derived from an EMBL/GenBank/DDBJ whole genome shotgun (WGS) entry which is preliminary data.</text>
</comment>
<sequence>MQIAKSNSRFHSIALFIVIYIICQGIVFFVHPVWQLIEKLSFVIDDLLNITGIALADGEFNPSGLWVIFGVPLLCTLIIFYLIKKLS</sequence>
<dbReference type="AlphaFoldDB" id="A0A2N9XUT1"/>
<keyword evidence="1" id="KW-1133">Transmembrane helix</keyword>
<keyword evidence="1" id="KW-0472">Membrane</keyword>
<dbReference type="EMBL" id="MEIS01000124">
    <property type="protein sequence ID" value="PIT53257.1"/>
    <property type="molecule type" value="Genomic_DNA"/>
</dbReference>
<proteinExistence type="predicted"/>
<evidence type="ECO:0000313" key="3">
    <source>
        <dbReference type="Proteomes" id="UP000229434"/>
    </source>
</evidence>
<reference evidence="2 3" key="1">
    <citation type="journal article" date="2017" name="MBio">
        <title>Type VI secretion-mediated competition in the bee gut microbiome.</title>
        <authorList>
            <person name="Steele M.I."/>
            <person name="Kwong W.K."/>
            <person name="Powell J.E."/>
            <person name="Whiteley M."/>
            <person name="Moran N.A."/>
        </authorList>
    </citation>
    <scope>NUCLEOTIDE SEQUENCE [LARGE SCALE GENOMIC DNA]</scope>
    <source>
        <strain evidence="2 3">Nev3CBA3</strain>
    </source>
</reference>
<accession>A0A2N9XUT1</accession>
<organism evidence="2 3">
    <name type="scientific">Snodgrassella alvi</name>
    <dbReference type="NCBI Taxonomy" id="1196083"/>
    <lineage>
        <taxon>Bacteria</taxon>
        <taxon>Pseudomonadati</taxon>
        <taxon>Pseudomonadota</taxon>
        <taxon>Betaproteobacteria</taxon>
        <taxon>Neisseriales</taxon>
        <taxon>Neisseriaceae</taxon>
        <taxon>Snodgrassella</taxon>
    </lineage>
</organism>
<dbReference type="RefSeq" id="WP_100138234.1">
    <property type="nucleotide sequence ID" value="NZ_MEIS01000124.1"/>
</dbReference>
<feature type="transmembrane region" description="Helical" evidence="1">
    <location>
        <begin position="64"/>
        <end position="83"/>
    </location>
</feature>
<dbReference type="Proteomes" id="UP000229434">
    <property type="component" value="Unassembled WGS sequence"/>
</dbReference>
<name>A0A2N9XUT1_9NEIS</name>
<evidence type="ECO:0000313" key="2">
    <source>
        <dbReference type="EMBL" id="PIT53257.1"/>
    </source>
</evidence>
<evidence type="ECO:0000256" key="1">
    <source>
        <dbReference type="SAM" id="Phobius"/>
    </source>
</evidence>